<keyword evidence="1" id="KW-1133">Transmembrane helix</keyword>
<dbReference type="Proteomes" id="UP000179052">
    <property type="component" value="Unassembled WGS sequence"/>
</dbReference>
<name>A0A1G2LLD7_9BACT</name>
<dbReference type="InterPro" id="IPR008910">
    <property type="entry name" value="MSC_TM_helix"/>
</dbReference>
<dbReference type="STRING" id="1802283.A3H71_02765"/>
<dbReference type="InterPro" id="IPR045275">
    <property type="entry name" value="MscS_archaea/bacteria_type"/>
</dbReference>
<sequence>MYSSYLPSLGDSILGSLTNVWWSIIQFLPVFLGALIVFIVGWAVAVSLGRLVEHVIKALRVDGVLEQLEFHKVLDRAGVKLNSGAFLGGLVRWFLIIVFLLASLDILHLTQVSEFLREVLAFLPQVIVAALILLIAAMVAETVERTAKASIEAAGMKSGVVTVVIRWAIWTFAVIAALYQLNVATMLLQTLLTGLVAMLAIAGGLAFGLGGKEVAAEILGKVKREISNKL</sequence>
<proteinExistence type="predicted"/>
<evidence type="ECO:0000313" key="2">
    <source>
        <dbReference type="EMBL" id="OHA11669.1"/>
    </source>
</evidence>
<comment type="caution">
    <text evidence="2">The sequence shown here is derived from an EMBL/GenBank/DDBJ whole genome shotgun (WGS) entry which is preliminary data.</text>
</comment>
<feature type="transmembrane region" description="Helical" evidence="1">
    <location>
        <begin position="119"/>
        <end position="140"/>
    </location>
</feature>
<reference evidence="2 3" key="1">
    <citation type="journal article" date="2016" name="Nat. Commun.">
        <title>Thousands of microbial genomes shed light on interconnected biogeochemical processes in an aquifer system.</title>
        <authorList>
            <person name="Anantharaman K."/>
            <person name="Brown C.T."/>
            <person name="Hug L.A."/>
            <person name="Sharon I."/>
            <person name="Castelle C.J."/>
            <person name="Probst A.J."/>
            <person name="Thomas B.C."/>
            <person name="Singh A."/>
            <person name="Wilkins M.J."/>
            <person name="Karaoz U."/>
            <person name="Brodie E.L."/>
            <person name="Williams K.H."/>
            <person name="Hubbard S.S."/>
            <person name="Banfield J.F."/>
        </authorList>
    </citation>
    <scope>NUCLEOTIDE SEQUENCE [LARGE SCALE GENOMIC DNA]</scope>
</reference>
<protein>
    <recommendedName>
        <fullName evidence="4">Small-conductance mechanosensitive ion channel</fullName>
    </recommendedName>
</protein>
<accession>A0A1G2LLD7</accession>
<dbReference type="GO" id="GO:0008381">
    <property type="term" value="F:mechanosensitive monoatomic ion channel activity"/>
    <property type="evidence" value="ECO:0007669"/>
    <property type="project" value="InterPro"/>
</dbReference>
<evidence type="ECO:0008006" key="4">
    <source>
        <dbReference type="Google" id="ProtNLM"/>
    </source>
</evidence>
<dbReference type="AlphaFoldDB" id="A0A1G2LLD7"/>
<feature type="transmembrane region" description="Helical" evidence="1">
    <location>
        <begin position="160"/>
        <end position="181"/>
    </location>
</feature>
<keyword evidence="1" id="KW-0472">Membrane</keyword>
<gene>
    <name evidence="2" type="ORF">A3H71_02765</name>
</gene>
<organism evidence="2 3">
    <name type="scientific">Candidatus Sungbacteria bacterium RIFCSPLOWO2_02_FULL_48_13b</name>
    <dbReference type="NCBI Taxonomy" id="1802283"/>
    <lineage>
        <taxon>Bacteria</taxon>
        <taxon>Candidatus Sungiibacteriota</taxon>
    </lineage>
</organism>
<feature type="transmembrane region" description="Helical" evidence="1">
    <location>
        <begin position="85"/>
        <end position="107"/>
    </location>
</feature>
<dbReference type="EMBL" id="MHQV01000004">
    <property type="protein sequence ID" value="OHA11669.1"/>
    <property type="molecule type" value="Genomic_DNA"/>
</dbReference>
<feature type="transmembrane region" description="Helical" evidence="1">
    <location>
        <begin position="187"/>
        <end position="209"/>
    </location>
</feature>
<evidence type="ECO:0000313" key="3">
    <source>
        <dbReference type="Proteomes" id="UP000179052"/>
    </source>
</evidence>
<keyword evidence="1" id="KW-0812">Transmembrane</keyword>
<dbReference type="PANTHER" id="PTHR30221:SF1">
    <property type="entry name" value="SMALL-CONDUCTANCE MECHANOSENSITIVE CHANNEL"/>
    <property type="match status" value="1"/>
</dbReference>
<feature type="transmembrane region" description="Helical" evidence="1">
    <location>
        <begin position="20"/>
        <end position="48"/>
    </location>
</feature>
<evidence type="ECO:0000256" key="1">
    <source>
        <dbReference type="SAM" id="Phobius"/>
    </source>
</evidence>
<dbReference type="Gene3D" id="1.10.287.1260">
    <property type="match status" value="1"/>
</dbReference>
<dbReference type="PANTHER" id="PTHR30221">
    <property type="entry name" value="SMALL-CONDUCTANCE MECHANOSENSITIVE CHANNEL"/>
    <property type="match status" value="1"/>
</dbReference>
<dbReference type="Pfam" id="PF05552">
    <property type="entry name" value="MS_channel_1st_1"/>
    <property type="match status" value="2"/>
</dbReference>